<protein>
    <submittedName>
        <fullName evidence="2">Uncharacterized protein</fullName>
    </submittedName>
</protein>
<organism evidence="1 2">
    <name type="scientific">Setaria digitata</name>
    <dbReference type="NCBI Taxonomy" id="48799"/>
    <lineage>
        <taxon>Eukaryota</taxon>
        <taxon>Metazoa</taxon>
        <taxon>Ecdysozoa</taxon>
        <taxon>Nematoda</taxon>
        <taxon>Chromadorea</taxon>
        <taxon>Rhabditida</taxon>
        <taxon>Spirurina</taxon>
        <taxon>Spiruromorpha</taxon>
        <taxon>Filarioidea</taxon>
        <taxon>Setariidae</taxon>
        <taxon>Setaria</taxon>
    </lineage>
</organism>
<keyword evidence="1" id="KW-1185">Reference proteome</keyword>
<proteinExistence type="predicted"/>
<reference evidence="2" key="1">
    <citation type="submission" date="2022-11" db="UniProtKB">
        <authorList>
            <consortium name="WormBaseParasite"/>
        </authorList>
    </citation>
    <scope>IDENTIFICATION</scope>
</reference>
<dbReference type="AlphaFoldDB" id="A0A915PU12"/>
<dbReference type="Proteomes" id="UP000887581">
    <property type="component" value="Unplaced"/>
</dbReference>
<sequence length="80" mass="9606">MEVKKVFVITQNDFTSSIQIILRPHLEHAFQMTRDDSIRIPSSFLISVYRVVKFRLLEAPHFYHKLWVASKVRDEFEQNK</sequence>
<accession>A0A915PU12</accession>
<name>A0A915PU12_9BILA</name>
<evidence type="ECO:0000313" key="2">
    <source>
        <dbReference type="WBParaSite" id="sdigi.contig253.g6715.t1"/>
    </source>
</evidence>
<evidence type="ECO:0000313" key="1">
    <source>
        <dbReference type="Proteomes" id="UP000887581"/>
    </source>
</evidence>
<dbReference type="WBParaSite" id="sdigi.contig253.g6715.t1">
    <property type="protein sequence ID" value="sdigi.contig253.g6715.t1"/>
    <property type="gene ID" value="sdigi.contig253.g6715"/>
</dbReference>